<dbReference type="RefSeq" id="WP_051432032.1">
    <property type="nucleotide sequence ID" value="NZ_NRRE01000027.1"/>
</dbReference>
<gene>
    <name evidence="1" type="ORF">CKO21_13595</name>
</gene>
<comment type="caution">
    <text evidence="1">The sequence shown here is derived from an EMBL/GenBank/DDBJ whole genome shotgun (WGS) entry which is preliminary data.</text>
</comment>
<dbReference type="AlphaFoldDB" id="A0A934V0J2"/>
<dbReference type="EMBL" id="NRRE01000027">
    <property type="protein sequence ID" value="MBK1698277.1"/>
    <property type="molecule type" value="Genomic_DNA"/>
</dbReference>
<sequence>MNRSTKLGSKPAFKRLYSAIKQERIAMFGFFGTSFGRTSELQTLDQALKDVGLPKRALPDAVKYATLRQIKAEMPGGKIPPAAYADAAELLGYCALGRDGFLDATDPARTQAVEARMETALAMTDSLDARLILLTLHADVIQASVVHTFDLSVEE</sequence>
<name>A0A934V0J2_9PROT</name>
<organism evidence="1 2">
    <name type="scientific">Rhodovibrio salinarum</name>
    <dbReference type="NCBI Taxonomy" id="1087"/>
    <lineage>
        <taxon>Bacteria</taxon>
        <taxon>Pseudomonadati</taxon>
        <taxon>Pseudomonadota</taxon>
        <taxon>Alphaproteobacteria</taxon>
        <taxon>Rhodospirillales</taxon>
        <taxon>Rhodovibrionaceae</taxon>
        <taxon>Rhodovibrio</taxon>
    </lineage>
</organism>
<evidence type="ECO:0000313" key="1">
    <source>
        <dbReference type="EMBL" id="MBK1698277.1"/>
    </source>
</evidence>
<protein>
    <submittedName>
        <fullName evidence="1">Uncharacterized protein</fullName>
    </submittedName>
</protein>
<dbReference type="Proteomes" id="UP000778970">
    <property type="component" value="Unassembled WGS sequence"/>
</dbReference>
<reference evidence="1" key="1">
    <citation type="submission" date="2017-08" db="EMBL/GenBank/DDBJ databases">
        <authorList>
            <person name="Imhoff J.F."/>
            <person name="Rahn T."/>
            <person name="Kuenzel S."/>
            <person name="Neulinger S.C."/>
        </authorList>
    </citation>
    <scope>NUCLEOTIDE SEQUENCE</scope>
    <source>
        <strain evidence="1">DSM 9154</strain>
    </source>
</reference>
<keyword evidence="2" id="KW-1185">Reference proteome</keyword>
<accession>A0A934V0J2</accession>
<evidence type="ECO:0000313" key="2">
    <source>
        <dbReference type="Proteomes" id="UP000778970"/>
    </source>
</evidence>
<reference evidence="1" key="2">
    <citation type="journal article" date="2020" name="Microorganisms">
        <title>Osmotic Adaptation and Compatible Solute Biosynthesis of Phototrophic Bacteria as Revealed from Genome Analyses.</title>
        <authorList>
            <person name="Imhoff J.F."/>
            <person name="Rahn T."/>
            <person name="Kunzel S."/>
            <person name="Keller A."/>
            <person name="Neulinger S.C."/>
        </authorList>
    </citation>
    <scope>NUCLEOTIDE SEQUENCE</scope>
    <source>
        <strain evidence="1">DSM 9154</strain>
    </source>
</reference>
<proteinExistence type="predicted"/>